<dbReference type="RefSeq" id="WP_156832962.1">
    <property type="nucleotide sequence ID" value="NZ_CACRUH010000046.1"/>
</dbReference>
<evidence type="ECO:0000256" key="1">
    <source>
        <dbReference type="SAM" id="Phobius"/>
    </source>
</evidence>
<keyword evidence="1" id="KW-0812">Transmembrane</keyword>
<name>A0A6N3EAN3_9FIRM</name>
<accession>A0A6N3EAN3</accession>
<dbReference type="EMBL" id="CACRUH010000046">
    <property type="protein sequence ID" value="VYU36954.1"/>
    <property type="molecule type" value="Genomic_DNA"/>
</dbReference>
<evidence type="ECO:0000313" key="2">
    <source>
        <dbReference type="EMBL" id="VYU36954.1"/>
    </source>
</evidence>
<protein>
    <submittedName>
        <fullName evidence="2">Uncharacterized protein</fullName>
    </submittedName>
</protein>
<gene>
    <name evidence="2" type="ORF">CHLFYP18_00741</name>
</gene>
<feature type="transmembrane region" description="Helical" evidence="1">
    <location>
        <begin position="43"/>
        <end position="69"/>
    </location>
</feature>
<organism evidence="2">
    <name type="scientific">Hungatella hathewayi</name>
    <dbReference type="NCBI Taxonomy" id="154046"/>
    <lineage>
        <taxon>Bacteria</taxon>
        <taxon>Bacillati</taxon>
        <taxon>Bacillota</taxon>
        <taxon>Clostridia</taxon>
        <taxon>Lachnospirales</taxon>
        <taxon>Lachnospiraceae</taxon>
        <taxon>Hungatella</taxon>
    </lineage>
</organism>
<dbReference type="AlphaFoldDB" id="A0A6N3EAN3"/>
<reference evidence="2" key="1">
    <citation type="submission" date="2019-11" db="EMBL/GenBank/DDBJ databases">
        <authorList>
            <person name="Feng L."/>
        </authorList>
    </citation>
    <scope>NUCLEOTIDE SEQUENCE</scope>
    <source>
        <strain evidence="2">ChathewayiLFYP18</strain>
    </source>
</reference>
<keyword evidence="1" id="KW-1133">Transmembrane helix</keyword>
<sequence length="72" mass="8023">MKDFLISCFVGLIITGLMSPYVTIVKNFQVAQGMNLFLVERNWGIFLAACTLGIGLMVYMVISIVKFVLNLC</sequence>
<keyword evidence="1" id="KW-0472">Membrane</keyword>
<proteinExistence type="predicted"/>